<dbReference type="EMBL" id="SJSN01000001">
    <property type="protein sequence ID" value="TCD12965.1"/>
    <property type="molecule type" value="Genomic_DNA"/>
</dbReference>
<organism evidence="7 8">
    <name type="scientific">Pedobacter frigidisoli</name>
    <dbReference type="NCBI Taxonomy" id="2530455"/>
    <lineage>
        <taxon>Bacteria</taxon>
        <taxon>Pseudomonadati</taxon>
        <taxon>Bacteroidota</taxon>
        <taxon>Sphingobacteriia</taxon>
        <taxon>Sphingobacteriales</taxon>
        <taxon>Sphingobacteriaceae</taxon>
        <taxon>Pedobacter</taxon>
    </lineage>
</organism>
<feature type="active site" description="Charge relay system" evidence="5">
    <location>
        <position position="262"/>
    </location>
</feature>
<keyword evidence="2 5" id="KW-0645">Protease</keyword>
<evidence type="ECO:0000256" key="3">
    <source>
        <dbReference type="ARBA" id="ARBA00022801"/>
    </source>
</evidence>
<dbReference type="Gene3D" id="3.40.50.200">
    <property type="entry name" value="Peptidase S8/S53 domain"/>
    <property type="match status" value="1"/>
</dbReference>
<evidence type="ECO:0000256" key="5">
    <source>
        <dbReference type="PROSITE-ProRule" id="PRU01240"/>
    </source>
</evidence>
<reference evidence="7 8" key="1">
    <citation type="submission" date="2019-02" db="EMBL/GenBank/DDBJ databases">
        <title>Pedobacter sp. RP-3-11 sp. nov., isolated from Arctic soil.</title>
        <authorList>
            <person name="Dahal R.H."/>
        </authorList>
    </citation>
    <scope>NUCLEOTIDE SEQUENCE [LARGE SCALE GENOMIC DNA]</scope>
    <source>
        <strain evidence="7 8">RP-3-11</strain>
    </source>
</reference>
<dbReference type="AlphaFoldDB" id="A0A4R0P830"/>
<dbReference type="OrthoDB" id="9792152at2"/>
<evidence type="ECO:0000259" key="6">
    <source>
        <dbReference type="Pfam" id="PF00082"/>
    </source>
</evidence>
<dbReference type="PANTHER" id="PTHR43806:SF11">
    <property type="entry name" value="CEREVISIN-RELATED"/>
    <property type="match status" value="1"/>
</dbReference>
<comment type="caution">
    <text evidence="7">The sequence shown here is derived from an EMBL/GenBank/DDBJ whole genome shotgun (WGS) entry which is preliminary data.</text>
</comment>
<feature type="active site" description="Charge relay system" evidence="5">
    <location>
        <position position="506"/>
    </location>
</feature>
<comment type="similarity">
    <text evidence="1 5">Belongs to the peptidase S8 family.</text>
</comment>
<proteinExistence type="inferred from homology"/>
<evidence type="ECO:0000313" key="8">
    <source>
        <dbReference type="Proteomes" id="UP000291485"/>
    </source>
</evidence>
<evidence type="ECO:0000313" key="7">
    <source>
        <dbReference type="EMBL" id="TCD12965.1"/>
    </source>
</evidence>
<dbReference type="InterPro" id="IPR036852">
    <property type="entry name" value="Peptidase_S8/S53_dom_sf"/>
</dbReference>
<protein>
    <submittedName>
        <fullName evidence="7">S8 family peptidase</fullName>
    </submittedName>
</protein>
<keyword evidence="4 5" id="KW-0720">Serine protease</keyword>
<name>A0A4R0P830_9SPHI</name>
<feature type="domain" description="Peptidase S8/S53" evidence="6">
    <location>
        <begin position="255"/>
        <end position="542"/>
    </location>
</feature>
<dbReference type="Proteomes" id="UP000291485">
    <property type="component" value="Unassembled WGS sequence"/>
</dbReference>
<dbReference type="RefSeq" id="WP_131556398.1">
    <property type="nucleotide sequence ID" value="NZ_SJSN01000001.1"/>
</dbReference>
<dbReference type="InterPro" id="IPR034074">
    <property type="entry name" value="Y4bN_pept_dom"/>
</dbReference>
<dbReference type="SUPFAM" id="SSF52743">
    <property type="entry name" value="Subtilisin-like"/>
    <property type="match status" value="1"/>
</dbReference>
<evidence type="ECO:0000256" key="4">
    <source>
        <dbReference type="ARBA" id="ARBA00022825"/>
    </source>
</evidence>
<evidence type="ECO:0000256" key="1">
    <source>
        <dbReference type="ARBA" id="ARBA00011073"/>
    </source>
</evidence>
<dbReference type="GO" id="GO:0004252">
    <property type="term" value="F:serine-type endopeptidase activity"/>
    <property type="evidence" value="ECO:0007669"/>
    <property type="project" value="UniProtKB-UniRule"/>
</dbReference>
<evidence type="ECO:0000256" key="2">
    <source>
        <dbReference type="ARBA" id="ARBA00022670"/>
    </source>
</evidence>
<dbReference type="CDD" id="cd04847">
    <property type="entry name" value="Peptidases_S8_Subtilisin_like_2"/>
    <property type="match status" value="1"/>
</dbReference>
<dbReference type="GO" id="GO:0006508">
    <property type="term" value="P:proteolysis"/>
    <property type="evidence" value="ECO:0007669"/>
    <property type="project" value="UniProtKB-KW"/>
</dbReference>
<keyword evidence="8" id="KW-1185">Reference proteome</keyword>
<gene>
    <name evidence="7" type="ORF">EZ449_02660</name>
</gene>
<dbReference type="PANTHER" id="PTHR43806">
    <property type="entry name" value="PEPTIDASE S8"/>
    <property type="match status" value="1"/>
</dbReference>
<feature type="active site" description="Charge relay system" evidence="5">
    <location>
        <position position="294"/>
    </location>
</feature>
<accession>A0A4R0P830</accession>
<dbReference type="Pfam" id="PF00082">
    <property type="entry name" value="Peptidase_S8"/>
    <property type="match status" value="1"/>
</dbReference>
<dbReference type="InterPro" id="IPR000209">
    <property type="entry name" value="Peptidase_S8/S53_dom"/>
</dbReference>
<sequence>MDLETPKKHYRIPDENVRFEAVVPPKGGRSFKRNDYADHANYLLERSSLVRTSLTQKDDYNWSKHLYLNIKSPQSTVIKSEKTKLKALGFEIISLNRFHKNVCLAKISKDNFDALENKIQRYANEIGNPGKSNLAILDDIEEVGAEEKLSGLAKLQNDLTVIIYLYNSLSQKERFVILNHLESEFQKLSIDTESQVFANGTTAISCKADYAVLEHVIKSYSTVNKVELNSSFYIKRSLPASKLPAMLIVNPPISNSIVAIIDSGIESSSVPFRSLVTTNLRYLPKSAVDVDQDHGTFVASRCLYGDEIDSCLSSNILTPYCKVMDVTVFGKDKLGKSVGPDDFSLMNIIGEVVKKHHKEIKVYNLSLGKPEPIKDFDYSEVAKQIDYLSKTYGVIFIIASGNIDVPLGVYPHDHFGNNGSRLGSPAESLLAITVGSIAKYDNLNCLAIKNEISPFSRIGPGADGGLKPEIVTHGGNLDKKYKATARTSSYGINNTGNELAIDVGTSFSAPLVSQYVIRLIDAFPEVTMNLIKALLYHFAQKRSIPSTIINPHNFYTGFGEPDIEQSLSSAPNAFSYFFEGSVDQTKYQYVGFHIPSIFKTNPSTKLKVKVTVVFDPSVNPVNDLEYSMARISASLFKAQGTEFKEISVDADQKYNLPWNPILQFEKEFTRGFSCGYWELRLRLFTRGILTNKYLQDFAVIIEVIDSNNIVDVYKETLKEFGNKYEIVRSKGKAA</sequence>
<keyword evidence="3 5" id="KW-0378">Hydrolase</keyword>
<dbReference type="InterPro" id="IPR050131">
    <property type="entry name" value="Peptidase_S8_subtilisin-like"/>
</dbReference>
<dbReference type="PROSITE" id="PS51892">
    <property type="entry name" value="SUBTILASE"/>
    <property type="match status" value="1"/>
</dbReference>